<dbReference type="EMBL" id="SORI01000013">
    <property type="protein sequence ID" value="TDY59450.1"/>
    <property type="molecule type" value="Genomic_DNA"/>
</dbReference>
<dbReference type="InterPro" id="IPR005064">
    <property type="entry name" value="BUG"/>
</dbReference>
<evidence type="ECO:0000313" key="3">
    <source>
        <dbReference type="EMBL" id="TDY59450.1"/>
    </source>
</evidence>
<dbReference type="Pfam" id="PF03401">
    <property type="entry name" value="TctC"/>
    <property type="match status" value="1"/>
</dbReference>
<evidence type="ECO:0000313" key="4">
    <source>
        <dbReference type="Proteomes" id="UP000295066"/>
    </source>
</evidence>
<protein>
    <submittedName>
        <fullName evidence="3">Tripartite-type tricarboxylate transporter receptor subunit TctC</fullName>
    </submittedName>
</protein>
<dbReference type="CDD" id="cd07012">
    <property type="entry name" value="PBP2_Bug_TTT"/>
    <property type="match status" value="1"/>
</dbReference>
<dbReference type="InterPro" id="IPR042100">
    <property type="entry name" value="Bug_dom1"/>
</dbReference>
<evidence type="ECO:0000256" key="1">
    <source>
        <dbReference type="ARBA" id="ARBA00006987"/>
    </source>
</evidence>
<dbReference type="PANTHER" id="PTHR42928:SF5">
    <property type="entry name" value="BLR1237 PROTEIN"/>
    <property type="match status" value="1"/>
</dbReference>
<dbReference type="Gene3D" id="3.40.190.10">
    <property type="entry name" value="Periplasmic binding protein-like II"/>
    <property type="match status" value="1"/>
</dbReference>
<accession>A0A4R8M2R3</accession>
<dbReference type="SUPFAM" id="SSF53850">
    <property type="entry name" value="Periplasmic binding protein-like II"/>
    <property type="match status" value="1"/>
</dbReference>
<dbReference type="AlphaFoldDB" id="A0A4R8M2R3"/>
<comment type="similarity">
    <text evidence="1">Belongs to the UPF0065 (bug) family.</text>
</comment>
<dbReference type="PANTHER" id="PTHR42928">
    <property type="entry name" value="TRICARBOXYLATE-BINDING PROTEIN"/>
    <property type="match status" value="1"/>
</dbReference>
<proteinExistence type="inferred from homology"/>
<evidence type="ECO:0000256" key="2">
    <source>
        <dbReference type="SAM" id="SignalP"/>
    </source>
</evidence>
<dbReference type="Gene3D" id="3.40.190.150">
    <property type="entry name" value="Bordetella uptake gene, domain 1"/>
    <property type="match status" value="1"/>
</dbReference>
<feature type="signal peptide" evidence="2">
    <location>
        <begin position="1"/>
        <end position="20"/>
    </location>
</feature>
<organism evidence="3 4">
    <name type="scientific">Aminivibrio pyruvatiphilus</name>
    <dbReference type="NCBI Taxonomy" id="1005740"/>
    <lineage>
        <taxon>Bacteria</taxon>
        <taxon>Thermotogati</taxon>
        <taxon>Synergistota</taxon>
        <taxon>Synergistia</taxon>
        <taxon>Synergistales</taxon>
        <taxon>Aminobacteriaceae</taxon>
        <taxon>Aminivibrio</taxon>
    </lineage>
</organism>
<feature type="chain" id="PRO_5020706759" evidence="2">
    <location>
        <begin position="21"/>
        <end position="331"/>
    </location>
</feature>
<keyword evidence="4" id="KW-1185">Reference proteome</keyword>
<name>A0A4R8M2R3_9BACT</name>
<sequence>MRKLGLALLAVCVLAGAAFGAYPEKNIQGYIMWGAGGAMDNVSRAIVPIAQEHLGKTIILQNRTGATGAIATTFVANQPADGYSILFGAENPNLYKVTGLSQIDYDQFEPVFLMMANVGVVIVSKDSPYTSYRELIEAAASGKTITMGSTGPGGLPYVATTMIEKIHDVKFNKMQFDGEGPCITALMGGHIDAVAVGLLAAANFIHSGNVKGLAMISSERIESVASVPAVTEVYEEYRPYLPWGAFFGAFVRKETPAEVLDVLRSAFTKAFQDPRFDEFAKTMGGVKLGITGDDAKKYIRQNQSVAAWLLYDAGGAKFSPEEFGIERPQGK</sequence>
<comment type="caution">
    <text evidence="3">The sequence shown here is derived from an EMBL/GenBank/DDBJ whole genome shotgun (WGS) entry which is preliminary data.</text>
</comment>
<dbReference type="PIRSF" id="PIRSF017082">
    <property type="entry name" value="YflP"/>
    <property type="match status" value="1"/>
</dbReference>
<keyword evidence="3" id="KW-0675">Receptor</keyword>
<dbReference type="RefSeq" id="WP_133957990.1">
    <property type="nucleotide sequence ID" value="NZ_SORI01000013.1"/>
</dbReference>
<dbReference type="Proteomes" id="UP000295066">
    <property type="component" value="Unassembled WGS sequence"/>
</dbReference>
<keyword evidence="2" id="KW-0732">Signal</keyword>
<gene>
    <name evidence="3" type="ORF">C8D99_11327</name>
</gene>
<dbReference type="OrthoDB" id="2019at2"/>
<reference evidence="3 4" key="1">
    <citation type="submission" date="2019-03" db="EMBL/GenBank/DDBJ databases">
        <title>Genomic Encyclopedia of Type Strains, Phase IV (KMG-IV): sequencing the most valuable type-strain genomes for metagenomic binning, comparative biology and taxonomic classification.</title>
        <authorList>
            <person name="Goeker M."/>
        </authorList>
    </citation>
    <scope>NUCLEOTIDE SEQUENCE [LARGE SCALE GENOMIC DNA]</scope>
    <source>
        <strain evidence="3 4">DSM 25964</strain>
    </source>
</reference>